<keyword evidence="1" id="KW-0472">Membrane</keyword>
<comment type="caution">
    <text evidence="2">The sequence shown here is derived from an EMBL/GenBank/DDBJ whole genome shotgun (WGS) entry which is preliminary data.</text>
</comment>
<accession>A0A6A4B3N9</accession>
<feature type="transmembrane region" description="Helical" evidence="1">
    <location>
        <begin position="29"/>
        <end position="62"/>
    </location>
</feature>
<dbReference type="AlphaFoldDB" id="A0A6A4B3N9"/>
<protein>
    <submittedName>
        <fullName evidence="2">Uncharacterized protein</fullName>
    </submittedName>
</protein>
<evidence type="ECO:0000313" key="3">
    <source>
        <dbReference type="Proteomes" id="UP000437068"/>
    </source>
</evidence>
<organism evidence="2 3">
    <name type="scientific">Phytophthora fragariae</name>
    <dbReference type="NCBI Taxonomy" id="53985"/>
    <lineage>
        <taxon>Eukaryota</taxon>
        <taxon>Sar</taxon>
        <taxon>Stramenopiles</taxon>
        <taxon>Oomycota</taxon>
        <taxon>Peronosporomycetes</taxon>
        <taxon>Peronosporales</taxon>
        <taxon>Peronosporaceae</taxon>
        <taxon>Phytophthora</taxon>
    </lineage>
</organism>
<evidence type="ECO:0000313" key="2">
    <source>
        <dbReference type="EMBL" id="KAE9265878.1"/>
    </source>
</evidence>
<gene>
    <name evidence="2" type="ORF">PF001_g30704</name>
</gene>
<dbReference type="EMBL" id="QXGE01006122">
    <property type="protein sequence ID" value="KAE9265878.1"/>
    <property type="molecule type" value="Genomic_DNA"/>
</dbReference>
<reference evidence="2 3" key="1">
    <citation type="submission" date="2018-08" db="EMBL/GenBank/DDBJ databases">
        <title>Genomic investigation of the strawberry pathogen Phytophthora fragariae indicates pathogenicity is determined by transcriptional variation in three key races.</title>
        <authorList>
            <person name="Adams T.M."/>
            <person name="Armitage A.D."/>
            <person name="Sobczyk M.K."/>
            <person name="Bates H.J."/>
            <person name="Dunwell J.M."/>
            <person name="Nellist C.F."/>
            <person name="Harrison R.J."/>
        </authorList>
    </citation>
    <scope>NUCLEOTIDE SEQUENCE [LARGE SCALE GENOMIC DNA]</scope>
    <source>
        <strain evidence="2 3">A4</strain>
    </source>
</reference>
<keyword evidence="1" id="KW-0812">Transmembrane</keyword>
<sequence>MFLLPNHDYYPLLQSIDADEMMKSLGRVAAFGFIELALMLAMGYLIQGMLGISVIHLLSFVLDQSWHMVQSNLFLWICYPKLTGAQWCRF</sequence>
<proteinExistence type="predicted"/>
<name>A0A6A4B3N9_9STRA</name>
<evidence type="ECO:0000256" key="1">
    <source>
        <dbReference type="SAM" id="Phobius"/>
    </source>
</evidence>
<dbReference type="Proteomes" id="UP000437068">
    <property type="component" value="Unassembled WGS sequence"/>
</dbReference>
<keyword evidence="1" id="KW-1133">Transmembrane helix</keyword>